<dbReference type="InterPro" id="IPR058240">
    <property type="entry name" value="rSAM_sf"/>
</dbReference>
<dbReference type="EMBL" id="JACRWC010000096">
    <property type="protein sequence ID" value="MBC5999813.1"/>
    <property type="molecule type" value="Genomic_DNA"/>
</dbReference>
<dbReference type="InterPro" id="IPR051198">
    <property type="entry name" value="BchE-like"/>
</dbReference>
<evidence type="ECO:0000313" key="7">
    <source>
        <dbReference type="EMBL" id="MBC5999813.1"/>
    </source>
</evidence>
<dbReference type="GO" id="GO:0003824">
    <property type="term" value="F:catalytic activity"/>
    <property type="evidence" value="ECO:0007669"/>
    <property type="project" value="InterPro"/>
</dbReference>
<dbReference type="SFLD" id="SFLDS00029">
    <property type="entry name" value="Radical_SAM"/>
    <property type="match status" value="1"/>
</dbReference>
<dbReference type="PANTHER" id="PTHR43409">
    <property type="entry name" value="ANAEROBIC MAGNESIUM-PROTOPORPHYRIN IX MONOMETHYL ESTER CYCLASE-RELATED"/>
    <property type="match status" value="1"/>
</dbReference>
<evidence type="ECO:0000259" key="6">
    <source>
        <dbReference type="PROSITE" id="PS51918"/>
    </source>
</evidence>
<dbReference type="SFLD" id="SFLDG01095">
    <property type="entry name" value="Uncharacterised_Radical_SAM_Su"/>
    <property type="match status" value="1"/>
</dbReference>
<dbReference type="Gene3D" id="3.20.20.70">
    <property type="entry name" value="Aldolase class I"/>
    <property type="match status" value="1"/>
</dbReference>
<reference evidence="7" key="1">
    <citation type="submission" date="2020-08" db="EMBL/GenBank/DDBJ databases">
        <authorList>
            <person name="Liu C."/>
            <person name="Sun Q."/>
        </authorList>
    </citation>
    <scope>NUCLEOTIDE SEQUENCE</scope>
    <source>
        <strain evidence="7">BX16</strain>
    </source>
</reference>
<proteinExistence type="predicted"/>
<evidence type="ECO:0000256" key="5">
    <source>
        <dbReference type="ARBA" id="ARBA00023014"/>
    </source>
</evidence>
<dbReference type="AlphaFoldDB" id="A0A923SM15"/>
<dbReference type="InterPro" id="IPR007197">
    <property type="entry name" value="rSAM"/>
</dbReference>
<keyword evidence="2" id="KW-0949">S-adenosyl-L-methionine</keyword>
<comment type="caution">
    <text evidence="7">The sequence shown here is derived from an EMBL/GenBank/DDBJ whole genome shotgun (WGS) entry which is preliminary data.</text>
</comment>
<dbReference type="GO" id="GO:0046872">
    <property type="term" value="F:metal ion binding"/>
    <property type="evidence" value="ECO:0007669"/>
    <property type="project" value="UniProtKB-KW"/>
</dbReference>
<protein>
    <submittedName>
        <fullName evidence="7">Radical SAM protein</fullName>
    </submittedName>
</protein>
<keyword evidence="8" id="KW-1185">Reference proteome</keyword>
<dbReference type="SFLD" id="SFLDG01082">
    <property type="entry name" value="B12-binding_domain_containing"/>
    <property type="match status" value="1"/>
</dbReference>
<dbReference type="PROSITE" id="PS51918">
    <property type="entry name" value="RADICAL_SAM"/>
    <property type="match status" value="1"/>
</dbReference>
<dbReference type="InterPro" id="IPR006638">
    <property type="entry name" value="Elp3/MiaA/NifB-like_rSAM"/>
</dbReference>
<dbReference type="Proteomes" id="UP000644115">
    <property type="component" value="Unassembled WGS sequence"/>
</dbReference>
<evidence type="ECO:0000256" key="2">
    <source>
        <dbReference type="ARBA" id="ARBA00022691"/>
    </source>
</evidence>
<organism evidence="7 8">
    <name type="scientific">Lentihominibacter faecis</name>
    <dbReference type="NCBI Taxonomy" id="2764712"/>
    <lineage>
        <taxon>Bacteria</taxon>
        <taxon>Bacillati</taxon>
        <taxon>Bacillota</taxon>
        <taxon>Clostridia</taxon>
        <taxon>Peptostreptococcales</taxon>
        <taxon>Anaerovoracaceae</taxon>
        <taxon>Lentihominibacter</taxon>
    </lineage>
</organism>
<sequence length="290" mass="32766">MRYEGDIYRPPSGAYSLLVQVTIGCTHNKCTFCKMFKNKKFRVRKLEEVLEDLAWARAQYRSVPRIFLCDGDAMALSNARLMPILNYIRENFPECERVSIYGRGSDIIKKTDEEMKELYDAGLTMVYVGAESGSDKVLQAVCKGETRQQIIDGVKKVEACGMKSSVTFISGLAGREGWEDHAIQTGTMISEMEPSYVGLLTLIVEPNVPMAKEIEDGTFTPLTPEEVMAETLLMLEHTDVSKTCVLRSNHASNYVSLRGNLPEDKEAMMKTLRTAMENHNMFKDERFRAL</sequence>
<evidence type="ECO:0000313" key="8">
    <source>
        <dbReference type="Proteomes" id="UP000644115"/>
    </source>
</evidence>
<evidence type="ECO:0000256" key="3">
    <source>
        <dbReference type="ARBA" id="ARBA00022723"/>
    </source>
</evidence>
<dbReference type="CDD" id="cd01335">
    <property type="entry name" value="Radical_SAM"/>
    <property type="match status" value="1"/>
</dbReference>
<keyword evidence="3" id="KW-0479">Metal-binding</keyword>
<comment type="cofactor">
    <cofactor evidence="1">
        <name>[4Fe-4S] cluster</name>
        <dbReference type="ChEBI" id="CHEBI:49883"/>
    </cofactor>
</comment>
<dbReference type="PANTHER" id="PTHR43409:SF4">
    <property type="entry name" value="RADICAL SAM SUPERFAMILY PROTEIN"/>
    <property type="match status" value="1"/>
</dbReference>
<evidence type="ECO:0000256" key="1">
    <source>
        <dbReference type="ARBA" id="ARBA00001966"/>
    </source>
</evidence>
<dbReference type="SMART" id="SM00729">
    <property type="entry name" value="Elp3"/>
    <property type="match status" value="1"/>
</dbReference>
<dbReference type="InterPro" id="IPR013785">
    <property type="entry name" value="Aldolase_TIM"/>
</dbReference>
<gene>
    <name evidence="7" type="ORF">H8876_07360</name>
</gene>
<dbReference type="GO" id="GO:0051536">
    <property type="term" value="F:iron-sulfur cluster binding"/>
    <property type="evidence" value="ECO:0007669"/>
    <property type="project" value="UniProtKB-KW"/>
</dbReference>
<dbReference type="SUPFAM" id="SSF102114">
    <property type="entry name" value="Radical SAM enzymes"/>
    <property type="match status" value="1"/>
</dbReference>
<evidence type="ECO:0000256" key="4">
    <source>
        <dbReference type="ARBA" id="ARBA00023004"/>
    </source>
</evidence>
<name>A0A923SM15_9FIRM</name>
<accession>A0A923SM15</accession>
<dbReference type="Pfam" id="PF04055">
    <property type="entry name" value="Radical_SAM"/>
    <property type="match status" value="1"/>
</dbReference>
<feature type="domain" description="Radical SAM core" evidence="6">
    <location>
        <begin position="9"/>
        <end position="243"/>
    </location>
</feature>
<keyword evidence="5" id="KW-0411">Iron-sulfur</keyword>
<dbReference type="PROSITE" id="PS51257">
    <property type="entry name" value="PROKAR_LIPOPROTEIN"/>
    <property type="match status" value="1"/>
</dbReference>
<dbReference type="RefSeq" id="WP_249287193.1">
    <property type="nucleotide sequence ID" value="NZ_JACRWC010000096.1"/>
</dbReference>
<keyword evidence="4" id="KW-0408">Iron</keyword>